<dbReference type="PATRIC" id="fig|1268237.3.peg.438"/>
<comment type="caution">
    <text evidence="1">The sequence shown here is derived from an EMBL/GenBank/DDBJ whole genome shotgun (WGS) entry which is preliminary data.</text>
</comment>
<dbReference type="Pfam" id="PF01963">
    <property type="entry name" value="TraB_PrgY_gumN"/>
    <property type="match status" value="1"/>
</dbReference>
<dbReference type="RefSeq" id="WP_005346812.1">
    <property type="nucleotide sequence ID" value="NZ_APVG01000003.1"/>
</dbReference>
<name>N9VQD1_9GAMM</name>
<protein>
    <submittedName>
        <fullName evidence="1">GumN protein</fullName>
    </submittedName>
</protein>
<dbReference type="EMBL" id="APVG01000003">
    <property type="protein sequence ID" value="ENY73546.1"/>
    <property type="molecule type" value="Genomic_DNA"/>
</dbReference>
<reference evidence="1 2" key="1">
    <citation type="journal article" date="2013" name="Genome Announc.">
        <title>Draft Genome Sequence of the Aeromonas diversa Type Strain.</title>
        <authorList>
            <person name="Farfan M."/>
            <person name="Spataro N."/>
            <person name="Sanglas A."/>
            <person name="Albarral V."/>
            <person name="Loren J.G."/>
            <person name="Bosch E."/>
            <person name="Fuste M.C."/>
        </authorList>
    </citation>
    <scope>NUCLEOTIDE SEQUENCE [LARGE SCALE GENOMIC DNA]</scope>
    <source>
        <strain evidence="1 2">2478-85</strain>
    </source>
</reference>
<accession>N9VQD1</accession>
<dbReference type="AlphaFoldDB" id="N9VQD1"/>
<organism evidence="1 2">
    <name type="scientific">Aeromonas diversa CDC 2478-85</name>
    <dbReference type="NCBI Taxonomy" id="1268237"/>
    <lineage>
        <taxon>Bacteria</taxon>
        <taxon>Pseudomonadati</taxon>
        <taxon>Pseudomonadota</taxon>
        <taxon>Gammaproteobacteria</taxon>
        <taxon>Aeromonadales</taxon>
        <taxon>Aeromonadaceae</taxon>
        <taxon>Aeromonas</taxon>
    </lineage>
</organism>
<proteinExistence type="predicted"/>
<keyword evidence="2" id="KW-1185">Reference proteome</keyword>
<dbReference type="InterPro" id="IPR002816">
    <property type="entry name" value="TraB/PrgY/GumN_fam"/>
</dbReference>
<evidence type="ECO:0000313" key="2">
    <source>
        <dbReference type="Proteomes" id="UP000023775"/>
    </source>
</evidence>
<evidence type="ECO:0000313" key="1">
    <source>
        <dbReference type="EMBL" id="ENY73546.1"/>
    </source>
</evidence>
<dbReference type="Proteomes" id="UP000023775">
    <property type="component" value="Unassembled WGS sequence"/>
</dbReference>
<dbReference type="PANTHER" id="PTHR40590:SF1">
    <property type="entry name" value="CYTOPLASMIC PROTEIN"/>
    <property type="match status" value="1"/>
</dbReference>
<dbReference type="PANTHER" id="PTHR40590">
    <property type="entry name" value="CYTOPLASMIC PROTEIN-RELATED"/>
    <property type="match status" value="1"/>
</dbReference>
<dbReference type="eggNOG" id="COG3735">
    <property type="taxonomic scope" value="Bacteria"/>
</dbReference>
<dbReference type="InterPro" id="IPR047111">
    <property type="entry name" value="YbaP-like"/>
</dbReference>
<gene>
    <name evidence="1" type="ORF">G114_02244</name>
</gene>
<sequence length="292" mass="32090">MIKSLRLWLLLPLLAWSHLLLADPAFYRLEKGEQTLWLLGSVHAGTPALYPLPAPIEAAWRQSRQLVVEVDLTRIPPEELAAMGPLTRLSPPQTLSRMLPAPLYQRLVSAAHELGISPESLEGLQPWFAALTLTQAALTRHGFDPALGIDSHFLALASHEGKPVIGLEGFAEQLGYLASVAKYQEVMLSSTLDELTGFRAAFDKVLKAWQAGDEKTLTTLLREEMGPAELQAWLEQKLLAERNHRWLAKLPSLPAQSLVVVGALHLYGTDGLLEGAKKIGYQVKPITNPIAD</sequence>
<dbReference type="OrthoDB" id="357294at2"/>
<dbReference type="CDD" id="cd14789">
    <property type="entry name" value="Tiki"/>
    <property type="match status" value="1"/>
</dbReference>